<keyword evidence="2" id="KW-1185">Reference proteome</keyword>
<sequence length="122" mass="13597">MQKGTLEYEQALDAMIEILRSRARGGATPIPYGELSSELGRLGHDVPAHEGPMPYLLEDASARESPDGSLPLLSALVVLQDSRWPSGGFFKLARRTPYKRPGDDILLWTREIKKLAEHYADH</sequence>
<proteinExistence type="predicted"/>
<dbReference type="Proteomes" id="UP001622594">
    <property type="component" value="Chromosome"/>
</dbReference>
<name>A0ABZ1L2P2_9ACTN</name>
<reference evidence="1 2" key="1">
    <citation type="submission" date="2022-10" db="EMBL/GenBank/DDBJ databases">
        <title>The complete genomes of actinobacterial strains from the NBC collection.</title>
        <authorList>
            <person name="Joergensen T.S."/>
            <person name="Alvarez Arevalo M."/>
            <person name="Sterndorff E.B."/>
            <person name="Faurdal D."/>
            <person name="Vuksanovic O."/>
            <person name="Mourched A.-S."/>
            <person name="Charusanti P."/>
            <person name="Shaw S."/>
            <person name="Blin K."/>
            <person name="Weber T."/>
        </authorList>
    </citation>
    <scope>NUCLEOTIDE SEQUENCE [LARGE SCALE GENOMIC DNA]</scope>
    <source>
        <strain evidence="1 2">NBC_00123</strain>
    </source>
</reference>
<evidence type="ECO:0000313" key="2">
    <source>
        <dbReference type="Proteomes" id="UP001622594"/>
    </source>
</evidence>
<gene>
    <name evidence="1" type="ORF">OG814_05545</name>
</gene>
<protein>
    <submittedName>
        <fullName evidence="1">Uncharacterized protein</fullName>
    </submittedName>
</protein>
<dbReference type="EMBL" id="CP108188">
    <property type="protein sequence ID" value="WTR68775.1"/>
    <property type="molecule type" value="Genomic_DNA"/>
</dbReference>
<accession>A0ABZ1L2P2</accession>
<evidence type="ECO:0000313" key="1">
    <source>
        <dbReference type="EMBL" id="WTR68775.1"/>
    </source>
</evidence>
<dbReference type="RefSeq" id="WP_406333613.1">
    <property type="nucleotide sequence ID" value="NZ_CP108188.1"/>
</dbReference>
<organism evidence="1 2">
    <name type="scientific">Streptomyces zaomyceticus</name>
    <dbReference type="NCBI Taxonomy" id="68286"/>
    <lineage>
        <taxon>Bacteria</taxon>
        <taxon>Bacillati</taxon>
        <taxon>Actinomycetota</taxon>
        <taxon>Actinomycetes</taxon>
        <taxon>Kitasatosporales</taxon>
        <taxon>Streptomycetaceae</taxon>
        <taxon>Streptomyces</taxon>
    </lineage>
</organism>